<evidence type="ECO:0000259" key="3">
    <source>
        <dbReference type="Pfam" id="PF01935"/>
    </source>
</evidence>
<protein>
    <recommendedName>
        <fullName evidence="3">Helicase HerA central domain-containing protein</fullName>
    </recommendedName>
</protein>
<comment type="caution">
    <text evidence="4">The sequence shown here is derived from an EMBL/GenBank/DDBJ whole genome shotgun (WGS) entry which is preliminary data.</text>
</comment>
<dbReference type="Pfam" id="PF01935">
    <property type="entry name" value="DUF87"/>
    <property type="match status" value="1"/>
</dbReference>
<dbReference type="PANTHER" id="PTHR30121:SF6">
    <property type="entry name" value="SLR6007 PROTEIN"/>
    <property type="match status" value="1"/>
</dbReference>
<dbReference type="InterPro" id="IPR027417">
    <property type="entry name" value="P-loop_NTPase"/>
</dbReference>
<dbReference type="Gene3D" id="3.40.50.300">
    <property type="entry name" value="P-loop containing nucleotide triphosphate hydrolases"/>
    <property type="match status" value="2"/>
</dbReference>
<keyword evidence="2" id="KW-1133">Transmembrane helix</keyword>
<dbReference type="Proteomes" id="UP000635565">
    <property type="component" value="Unassembled WGS sequence"/>
</dbReference>
<reference evidence="4 5" key="1">
    <citation type="journal article" date="2021" name="Int. J. Syst. Evol. Microbiol.">
        <title>Reticulibacter mediterranei gen. nov., sp. nov., within the new family Reticulibacteraceae fam. nov., and Ktedonospora formicarum gen. nov., sp. nov., Ktedonobacter robiniae sp. nov., Dictyobacter formicarum sp. nov. and Dictyobacter arantiisoli sp. nov., belonging to the class Ktedonobacteria.</title>
        <authorList>
            <person name="Yabe S."/>
            <person name="Zheng Y."/>
            <person name="Wang C.M."/>
            <person name="Sakai Y."/>
            <person name="Abe K."/>
            <person name="Yokota A."/>
            <person name="Donadio S."/>
            <person name="Cavaletti L."/>
            <person name="Monciardini P."/>
        </authorList>
    </citation>
    <scope>NUCLEOTIDE SEQUENCE [LARGE SCALE GENOMIC DNA]</scope>
    <source>
        <strain evidence="4 5">SOSP1-9</strain>
    </source>
</reference>
<evidence type="ECO:0000313" key="5">
    <source>
        <dbReference type="Proteomes" id="UP000635565"/>
    </source>
</evidence>
<keyword evidence="5" id="KW-1185">Reference proteome</keyword>
<dbReference type="SUPFAM" id="SSF52540">
    <property type="entry name" value="P-loop containing nucleoside triphosphate hydrolases"/>
    <property type="match status" value="1"/>
</dbReference>
<gene>
    <name evidence="4" type="ORF">KSZ_61590</name>
</gene>
<name>A0ABQ3VQQ8_9CHLR</name>
<dbReference type="InterPro" id="IPR051162">
    <property type="entry name" value="T4SS_component"/>
</dbReference>
<feature type="compositionally biased region" description="Acidic residues" evidence="1">
    <location>
        <begin position="1028"/>
        <end position="1039"/>
    </location>
</feature>
<dbReference type="InterPro" id="IPR002789">
    <property type="entry name" value="HerA_central"/>
</dbReference>
<evidence type="ECO:0000256" key="2">
    <source>
        <dbReference type="SAM" id="Phobius"/>
    </source>
</evidence>
<dbReference type="PANTHER" id="PTHR30121">
    <property type="entry name" value="UNCHARACTERIZED PROTEIN YJGR-RELATED"/>
    <property type="match status" value="1"/>
</dbReference>
<evidence type="ECO:0000313" key="4">
    <source>
        <dbReference type="EMBL" id="GHO88153.1"/>
    </source>
</evidence>
<keyword evidence="2" id="KW-0472">Membrane</keyword>
<sequence length="1049" mass="116596">MTFLSSVPSASSPQKQTTLLSAHHGPGVLHMIPSTAQSRDGDGEIVKLVTAMQSLVIDRQHPLALEIVGTMRERRLLIRAGDPQALAHAETQLRARFPYASFIRCTPLDDPLQLNACETLSVVDLQSGRASYLPLQIFEKAQGAEDPLLGVLGALDALPPGMRAIAQLALIPAAPTWSERYQRKAVEHALDPERQQERWKMASARAGAGAPSGPLLLLGVLILGGCMALKYNPSWVPSWLPGVCTALLHGQWQQIWVGPHRGALLFLLTLALGLGIGAVVLCRIVGQLGQPPLYDMRQVAERTSRSAYRASLCLYVIGPRVRFPSRVSILGAQRKWPGWKAWGSRMRLAGWLGWTWLRGCYGLMRGGQRKKALIVCWLVGTTVTIRGWCQLRATLLLAGSLVRVECARFWDYWCAQRQARRQRKDILARLIAAYRQYHLADGNFFVPRSLGGRQRRALEHGAWQRRVLRSRHIIDVAAVAALWHMPSAEALPGLAQFAYAQQRTRLLPPALQRAQHDSPRAPLGNSTHAGHSLPFRLPADCLRSHFLIAGKSGEGKSTLITHMAWDAMRGGGGLVLIDPHGDLAEDVLRLVPPERCDDVVLIDLSDAQFACGINPLDATMARGRDKIIADLIKILSQFWAATWGSRMEIAFEYAMRTLYEANKVLLRQGRAAYQYTLLDVIPVLTDESFCHALLETIHDPYILRWWATYFDPLSLQMQRDRVDPVLSKVAKFEGTIARHILGQSQTTIDFSTYIAQEKILLVKLAKGMVGEDVAHILGATLLGFLHVAFEEQGSQGAQQRKQLPIFIDEFQTLDGVDWGALAELRKYGATFCLATQSLDYLQQKNVLSVVLANVKQMAIFRLSAEDARLLHRDLDVEPEDILHLHSLDCYLKLTYLQRQYPAFSLTLCFPPSGDAAQAQVIREQVRRRYMRPISSIDAELFDHLARQIGAVPASPGEKPGAELPQEPNDTTKKGLARQDGGNRGRKSHQQKARTSTPKTAPGEPHRDLTKMNWTETMGSMKESGEEKECGEDTSSDDDKEAEKGTQDDE</sequence>
<feature type="compositionally biased region" description="Basic and acidic residues" evidence="1">
    <location>
        <begin position="1040"/>
        <end position="1049"/>
    </location>
</feature>
<organism evidence="4 5">
    <name type="scientific">Dictyobacter formicarum</name>
    <dbReference type="NCBI Taxonomy" id="2778368"/>
    <lineage>
        <taxon>Bacteria</taxon>
        <taxon>Bacillati</taxon>
        <taxon>Chloroflexota</taxon>
        <taxon>Ktedonobacteria</taxon>
        <taxon>Ktedonobacterales</taxon>
        <taxon>Dictyobacteraceae</taxon>
        <taxon>Dictyobacter</taxon>
    </lineage>
</organism>
<feature type="region of interest" description="Disordered" evidence="1">
    <location>
        <begin position="951"/>
        <end position="1049"/>
    </location>
</feature>
<feature type="transmembrane region" description="Helical" evidence="2">
    <location>
        <begin position="263"/>
        <end position="286"/>
    </location>
</feature>
<feature type="transmembrane region" description="Helical" evidence="2">
    <location>
        <begin position="208"/>
        <end position="231"/>
    </location>
</feature>
<feature type="domain" description="Helicase HerA central" evidence="3">
    <location>
        <begin position="530"/>
        <end position="582"/>
    </location>
</feature>
<keyword evidence="2" id="KW-0812">Transmembrane</keyword>
<proteinExistence type="predicted"/>
<dbReference type="RefSeq" id="WP_201365770.1">
    <property type="nucleotide sequence ID" value="NZ_BNJJ01000022.1"/>
</dbReference>
<accession>A0ABQ3VQQ8</accession>
<dbReference type="EMBL" id="BNJJ01000022">
    <property type="protein sequence ID" value="GHO88153.1"/>
    <property type="molecule type" value="Genomic_DNA"/>
</dbReference>
<evidence type="ECO:0000256" key="1">
    <source>
        <dbReference type="SAM" id="MobiDB-lite"/>
    </source>
</evidence>